<protein>
    <submittedName>
        <fullName evidence="1">Uncharacterized protein</fullName>
    </submittedName>
</protein>
<dbReference type="Proteomes" id="UP001153069">
    <property type="component" value="Unassembled WGS sequence"/>
</dbReference>
<evidence type="ECO:0000313" key="1">
    <source>
        <dbReference type="EMBL" id="CAB9523447.1"/>
    </source>
</evidence>
<name>A0A9N8EKJ6_9STRA</name>
<reference evidence="1" key="1">
    <citation type="submission" date="2020-06" db="EMBL/GenBank/DDBJ databases">
        <authorList>
            <consortium name="Plant Systems Biology data submission"/>
        </authorList>
    </citation>
    <scope>NUCLEOTIDE SEQUENCE</scope>
    <source>
        <strain evidence="1">D6</strain>
    </source>
</reference>
<organism evidence="1 2">
    <name type="scientific">Seminavis robusta</name>
    <dbReference type="NCBI Taxonomy" id="568900"/>
    <lineage>
        <taxon>Eukaryota</taxon>
        <taxon>Sar</taxon>
        <taxon>Stramenopiles</taxon>
        <taxon>Ochrophyta</taxon>
        <taxon>Bacillariophyta</taxon>
        <taxon>Bacillariophyceae</taxon>
        <taxon>Bacillariophycidae</taxon>
        <taxon>Naviculales</taxon>
        <taxon>Naviculaceae</taxon>
        <taxon>Seminavis</taxon>
    </lineage>
</organism>
<gene>
    <name evidence="1" type="ORF">SEMRO_1417_G270920.1</name>
</gene>
<dbReference type="EMBL" id="CAICTM010001415">
    <property type="protein sequence ID" value="CAB9523447.1"/>
    <property type="molecule type" value="Genomic_DNA"/>
</dbReference>
<comment type="caution">
    <text evidence="1">The sequence shown here is derived from an EMBL/GenBank/DDBJ whole genome shotgun (WGS) entry which is preliminary data.</text>
</comment>
<accession>A0A9N8EKJ6</accession>
<keyword evidence="2" id="KW-1185">Reference proteome</keyword>
<sequence length="128" mass="13446">MPFIVANTFLFTPELPTVLPQDDVAAIGEAIRQGLIDAVNSGQNASLSIHIHPNRFISTGGLTFLMNVEGRIVSQSMRHLELVSHQGGRSVHVDFVGGGSLFAVAHNIDDEALAPDEGGEGNDGDGDG</sequence>
<evidence type="ECO:0000313" key="2">
    <source>
        <dbReference type="Proteomes" id="UP001153069"/>
    </source>
</evidence>
<proteinExistence type="predicted"/>
<dbReference type="AlphaFoldDB" id="A0A9N8EKJ6"/>